<protein>
    <recommendedName>
        <fullName evidence="3">Secretion system C-terminal sorting domain-containing protein</fullName>
    </recommendedName>
</protein>
<evidence type="ECO:0000313" key="2">
    <source>
        <dbReference type="Proteomes" id="UP001060919"/>
    </source>
</evidence>
<name>A0A915YDN5_9BACT</name>
<organism evidence="1 2">
    <name type="scientific">Aureispira anguillae</name>
    <dbReference type="NCBI Taxonomy" id="2864201"/>
    <lineage>
        <taxon>Bacteria</taxon>
        <taxon>Pseudomonadati</taxon>
        <taxon>Bacteroidota</taxon>
        <taxon>Saprospiria</taxon>
        <taxon>Saprospirales</taxon>
        <taxon>Saprospiraceae</taxon>
        <taxon>Aureispira</taxon>
    </lineage>
</organism>
<gene>
    <name evidence="1" type="ORF">AsAng_0019000</name>
</gene>
<dbReference type="KEGG" id="aup:AsAng_0019000"/>
<evidence type="ECO:0008006" key="3">
    <source>
        <dbReference type="Google" id="ProtNLM"/>
    </source>
</evidence>
<evidence type="ECO:0000313" key="1">
    <source>
        <dbReference type="EMBL" id="BDS11189.1"/>
    </source>
</evidence>
<dbReference type="Proteomes" id="UP001060919">
    <property type="component" value="Chromosome"/>
</dbReference>
<reference evidence="1" key="1">
    <citation type="submission" date="2022-09" db="EMBL/GenBank/DDBJ databases">
        <title>Aureispira anguillicida sp. nov., isolated from Leptocephalus of Japanese eel Anguilla japonica.</title>
        <authorList>
            <person name="Yuasa K."/>
            <person name="Mekata T."/>
            <person name="Ikunari K."/>
        </authorList>
    </citation>
    <scope>NUCLEOTIDE SEQUENCE</scope>
    <source>
        <strain evidence="1">EL160426</strain>
    </source>
</reference>
<dbReference type="EMBL" id="AP026867">
    <property type="protein sequence ID" value="BDS11189.1"/>
    <property type="molecule type" value="Genomic_DNA"/>
</dbReference>
<accession>A0A915YDN5</accession>
<dbReference type="AlphaFoldDB" id="A0A915YDN5"/>
<dbReference type="RefSeq" id="WP_264792392.1">
    <property type="nucleotide sequence ID" value="NZ_AP026867.1"/>
</dbReference>
<proteinExistence type="predicted"/>
<keyword evidence="2" id="KW-1185">Reference proteome</keyword>
<sequence>MKHRLAFIFVFVTNLSILSLGQTYETIFGQSSTQWNISFCQLDQARVIERVAFEDTTMFGSNYKKVGTKQGNTIYHNVSPSEAAHGFLREDTTLGKIWFRGAKGDVVVWDTVEYLVADMSLTLGDSFVVNLHPFGVGDTTAIVDSIYYQSGLKHIRLNYVPFFVWGGNKLTFIEGIGTNYGFAYMHLGTIPNLCLCLQNYSKDSNLVYIHNSCPITNSSTKIKDQPNLEVAVYPHPITQQSVLQFDNHSHSEVALLLYNSTGQVINQYHTTGNSFTLSSKMHKGLCFYQLRINTLKVAEGKLLFLD</sequence>